<evidence type="ECO:0000256" key="6">
    <source>
        <dbReference type="ARBA" id="ARBA00023136"/>
    </source>
</evidence>
<reference evidence="8 9" key="1">
    <citation type="submission" date="2019-02" db="EMBL/GenBank/DDBJ databases">
        <title>Deep-cultivation of Planctomycetes and their phenomic and genomic characterization uncovers novel biology.</title>
        <authorList>
            <person name="Wiegand S."/>
            <person name="Jogler M."/>
            <person name="Boedeker C."/>
            <person name="Pinto D."/>
            <person name="Vollmers J."/>
            <person name="Rivas-Marin E."/>
            <person name="Kohn T."/>
            <person name="Peeters S.H."/>
            <person name="Heuer A."/>
            <person name="Rast P."/>
            <person name="Oberbeckmann S."/>
            <person name="Bunk B."/>
            <person name="Jeske O."/>
            <person name="Meyerdierks A."/>
            <person name="Storesund J.E."/>
            <person name="Kallscheuer N."/>
            <person name="Luecker S."/>
            <person name="Lage O.M."/>
            <person name="Pohl T."/>
            <person name="Merkel B.J."/>
            <person name="Hornburger P."/>
            <person name="Mueller R.-W."/>
            <person name="Bruemmer F."/>
            <person name="Labrenz M."/>
            <person name="Spormann A.M."/>
            <person name="Op Den Camp H."/>
            <person name="Overmann J."/>
            <person name="Amann R."/>
            <person name="Jetten M.S.M."/>
            <person name="Mascher T."/>
            <person name="Medema M.H."/>
            <person name="Devos D.P."/>
            <person name="Kaster A.-K."/>
            <person name="Ovreas L."/>
            <person name="Rohde M."/>
            <person name="Galperin M.Y."/>
            <person name="Jogler C."/>
        </authorList>
    </citation>
    <scope>NUCLEOTIDE SEQUENCE [LARGE SCALE GENOMIC DNA]</scope>
    <source>
        <strain evidence="8 9">KOR34</strain>
    </source>
</reference>
<keyword evidence="4 7" id="KW-0812">Transmembrane</keyword>
<dbReference type="EMBL" id="SIHJ01000001">
    <property type="protein sequence ID" value="TWT35720.1"/>
    <property type="molecule type" value="Genomic_DNA"/>
</dbReference>
<evidence type="ECO:0000256" key="3">
    <source>
        <dbReference type="ARBA" id="ARBA00022475"/>
    </source>
</evidence>
<dbReference type="InterPro" id="IPR032808">
    <property type="entry name" value="DoxX"/>
</dbReference>
<gene>
    <name evidence="8" type="primary">yqjF</name>
    <name evidence="8" type="ORF">KOR34_06140</name>
</gene>
<evidence type="ECO:0000313" key="8">
    <source>
        <dbReference type="EMBL" id="TWT35720.1"/>
    </source>
</evidence>
<dbReference type="Pfam" id="PF07681">
    <property type="entry name" value="DoxX"/>
    <property type="match status" value="1"/>
</dbReference>
<keyword evidence="9" id="KW-1185">Reference proteome</keyword>
<evidence type="ECO:0000256" key="4">
    <source>
        <dbReference type="ARBA" id="ARBA00022692"/>
    </source>
</evidence>
<dbReference type="Proteomes" id="UP000316714">
    <property type="component" value="Unassembled WGS sequence"/>
</dbReference>
<comment type="caution">
    <text evidence="8">The sequence shown here is derived from an EMBL/GenBank/DDBJ whole genome shotgun (WGS) entry which is preliminary data.</text>
</comment>
<evidence type="ECO:0000256" key="2">
    <source>
        <dbReference type="ARBA" id="ARBA00006679"/>
    </source>
</evidence>
<feature type="transmembrane region" description="Helical" evidence="7">
    <location>
        <begin position="47"/>
        <end position="67"/>
    </location>
</feature>
<dbReference type="RefSeq" id="WP_146562093.1">
    <property type="nucleotide sequence ID" value="NZ_SIHJ01000001.1"/>
</dbReference>
<dbReference type="OrthoDB" id="9792760at2"/>
<keyword evidence="3" id="KW-1003">Cell membrane</keyword>
<dbReference type="PANTHER" id="PTHR33452">
    <property type="entry name" value="OXIDOREDUCTASE CATD-RELATED"/>
    <property type="match status" value="1"/>
</dbReference>
<feature type="transmembrane region" description="Helical" evidence="7">
    <location>
        <begin position="74"/>
        <end position="94"/>
    </location>
</feature>
<feature type="transmembrane region" description="Helical" evidence="7">
    <location>
        <begin position="106"/>
        <end position="124"/>
    </location>
</feature>
<feature type="transmembrane region" description="Helical" evidence="7">
    <location>
        <begin position="7"/>
        <end position="27"/>
    </location>
</feature>
<evidence type="ECO:0000256" key="1">
    <source>
        <dbReference type="ARBA" id="ARBA00004651"/>
    </source>
</evidence>
<dbReference type="GO" id="GO:0005886">
    <property type="term" value="C:plasma membrane"/>
    <property type="evidence" value="ECO:0007669"/>
    <property type="project" value="UniProtKB-SubCell"/>
</dbReference>
<keyword evidence="6 7" id="KW-0472">Membrane</keyword>
<name>A0A5C5VCH8_9BACT</name>
<dbReference type="InterPro" id="IPR051907">
    <property type="entry name" value="DoxX-like_oxidoreductase"/>
</dbReference>
<sequence>MNNTINGVLSAAARLMIAAIFILSAVGNKVPQFDSVAGYMASEGVPYSRVMLAGAIAFLIVGGLAVVVGYQARIGAALLLAFLVLATYFFHDFWTLDDPAARQQQMIQFLKNLSLMGTMLFLIANGPGRLSVDALVERNRIDAAHNLPQPQPAQ</sequence>
<protein>
    <submittedName>
        <fullName evidence="8">Inner membrane protein YqjF</fullName>
    </submittedName>
</protein>
<proteinExistence type="inferred from homology"/>
<comment type="similarity">
    <text evidence="2">Belongs to the DoxX family.</text>
</comment>
<organism evidence="8 9">
    <name type="scientific">Posidoniimonas corsicana</name>
    <dbReference type="NCBI Taxonomy" id="1938618"/>
    <lineage>
        <taxon>Bacteria</taxon>
        <taxon>Pseudomonadati</taxon>
        <taxon>Planctomycetota</taxon>
        <taxon>Planctomycetia</taxon>
        <taxon>Pirellulales</taxon>
        <taxon>Lacipirellulaceae</taxon>
        <taxon>Posidoniimonas</taxon>
    </lineage>
</organism>
<dbReference type="AlphaFoldDB" id="A0A5C5VCH8"/>
<evidence type="ECO:0000256" key="5">
    <source>
        <dbReference type="ARBA" id="ARBA00022989"/>
    </source>
</evidence>
<dbReference type="PANTHER" id="PTHR33452:SF1">
    <property type="entry name" value="INNER MEMBRANE PROTEIN YPHA-RELATED"/>
    <property type="match status" value="1"/>
</dbReference>
<accession>A0A5C5VCH8</accession>
<comment type="subcellular location">
    <subcellularLocation>
        <location evidence="1">Cell membrane</location>
        <topology evidence="1">Multi-pass membrane protein</topology>
    </subcellularLocation>
</comment>
<evidence type="ECO:0000256" key="7">
    <source>
        <dbReference type="SAM" id="Phobius"/>
    </source>
</evidence>
<keyword evidence="5 7" id="KW-1133">Transmembrane helix</keyword>
<evidence type="ECO:0000313" key="9">
    <source>
        <dbReference type="Proteomes" id="UP000316714"/>
    </source>
</evidence>